<evidence type="ECO:0000313" key="1">
    <source>
        <dbReference type="EMBL" id="TYC95862.1"/>
    </source>
</evidence>
<keyword evidence="2" id="KW-1185">Reference proteome</keyword>
<gene>
    <name evidence="1" type="ORF">FQ377_14575</name>
</gene>
<dbReference type="EMBL" id="VSLD01000020">
    <property type="protein sequence ID" value="TYC95862.1"/>
    <property type="molecule type" value="Genomic_DNA"/>
</dbReference>
<sequence>MPTARRHHTVPNFYLKGFATTGAEPTIGTVGLKDGRRFRSATSNATVWRNFYSIVGHPAGEDVFEQALSEIEGKAAGVIRQVAEGVWPLPTEEREILATFIAFQFLRGPDTRASLSQMESGLARVMFTAMGKEGLTREFERMGKEVDEETLDKLLVQAADPDGLKMQTTPLGHIVQILELVPSILPFIIGRPWLLYRFERKTLLTCDTPVSLIRNPNFAEIEMGVGVFTAWGITVPLTRNIGLLLSDPTPTFEGITDEAEKRAVAESNATGVSDAEIPPTTAMAKLFNSHTIANTRQWLFHHPDDVGLVPDELPEPREQEVNFSGQPW</sequence>
<dbReference type="OrthoDB" id="580988at2"/>
<organism evidence="1 2">
    <name type="scientific">Arthrobacter echini</name>
    <dbReference type="NCBI Taxonomy" id="1529066"/>
    <lineage>
        <taxon>Bacteria</taxon>
        <taxon>Bacillati</taxon>
        <taxon>Actinomycetota</taxon>
        <taxon>Actinomycetes</taxon>
        <taxon>Micrococcales</taxon>
        <taxon>Micrococcaceae</taxon>
        <taxon>Arthrobacter</taxon>
    </lineage>
</organism>
<reference evidence="1 2" key="1">
    <citation type="submission" date="2019-08" db="EMBL/GenBank/DDBJ databases">
        <title>Genone of Arthrobacter echini P9.</title>
        <authorList>
            <person name="Bowman J.P."/>
        </authorList>
    </citation>
    <scope>NUCLEOTIDE SEQUENCE [LARGE SCALE GENOMIC DNA]</scope>
    <source>
        <strain evidence="1 2">P9</strain>
    </source>
</reference>
<dbReference type="Proteomes" id="UP000323410">
    <property type="component" value="Unassembled WGS sequence"/>
</dbReference>
<dbReference type="AlphaFoldDB" id="A0A5D0XGW0"/>
<dbReference type="Pfam" id="PF14022">
    <property type="entry name" value="DUF4238"/>
    <property type="match status" value="1"/>
</dbReference>
<dbReference type="RefSeq" id="WP_148601884.1">
    <property type="nucleotide sequence ID" value="NZ_VSLD01000020.1"/>
</dbReference>
<name>A0A5D0XGW0_9MICC</name>
<evidence type="ECO:0000313" key="2">
    <source>
        <dbReference type="Proteomes" id="UP000323410"/>
    </source>
</evidence>
<dbReference type="InterPro" id="IPR025332">
    <property type="entry name" value="DUF4238"/>
</dbReference>
<proteinExistence type="predicted"/>
<protein>
    <submittedName>
        <fullName evidence="1">DUF4238 domain-containing protein</fullName>
    </submittedName>
</protein>
<comment type="caution">
    <text evidence="1">The sequence shown here is derived from an EMBL/GenBank/DDBJ whole genome shotgun (WGS) entry which is preliminary data.</text>
</comment>
<accession>A0A5D0XGW0</accession>